<accession>A0A1H0YMU8</accession>
<dbReference type="EMBL" id="FNKP01000001">
    <property type="protein sequence ID" value="SDQ16494.1"/>
    <property type="molecule type" value="Genomic_DNA"/>
</dbReference>
<dbReference type="AlphaFoldDB" id="A0A1H0YMU8"/>
<keyword evidence="2" id="KW-1185">Reference proteome</keyword>
<protein>
    <submittedName>
        <fullName evidence="1">Uncharacterized protein</fullName>
    </submittedName>
</protein>
<dbReference type="Proteomes" id="UP000183487">
    <property type="component" value="Unassembled WGS sequence"/>
</dbReference>
<name>A0A1H0YMU8_9BURK</name>
<evidence type="ECO:0000313" key="2">
    <source>
        <dbReference type="Proteomes" id="UP000183487"/>
    </source>
</evidence>
<proteinExistence type="predicted"/>
<dbReference type="OrthoDB" id="101857at2"/>
<reference evidence="2" key="1">
    <citation type="submission" date="2016-10" db="EMBL/GenBank/DDBJ databases">
        <authorList>
            <person name="Varghese N."/>
        </authorList>
    </citation>
    <scope>NUCLEOTIDE SEQUENCE [LARGE SCALE GENOMIC DNA]</scope>
    <source>
        <strain evidence="2">GAS106B</strain>
    </source>
</reference>
<evidence type="ECO:0000313" key="1">
    <source>
        <dbReference type="EMBL" id="SDQ16494.1"/>
    </source>
</evidence>
<gene>
    <name evidence="1" type="ORF">SAMN05443245_0176</name>
</gene>
<organism evidence="1 2">
    <name type="scientific">Paraburkholderia fungorum</name>
    <dbReference type="NCBI Taxonomy" id="134537"/>
    <lineage>
        <taxon>Bacteria</taxon>
        <taxon>Pseudomonadati</taxon>
        <taxon>Pseudomonadota</taxon>
        <taxon>Betaproteobacteria</taxon>
        <taxon>Burkholderiales</taxon>
        <taxon>Burkholderiaceae</taxon>
        <taxon>Paraburkholderia</taxon>
    </lineage>
</organism>
<dbReference type="RefSeq" id="WP_074762515.1">
    <property type="nucleotide sequence ID" value="NZ_FNKP01000001.1"/>
</dbReference>
<sequence>MQNARIYQIFYSEQTRASLDEGFIPLDNTNKRPDWYEYSAIRDFLHKNELNDDTFYGFLSPSFKAKTGLDATAVHAFVASVPPSTDVVSFSPFFDAGALFVNVFQQGAHEHPNAWPAFVESARLMAPGANLDKLVMDSTQSVFCNYFVAKPRFWRHWFDRAELIFQIAEQNASPLGQALNAGTQHRMNAYATKVFVMERLVALLLAIDPQWRVTPFNSMLLPLVYPNANRVAHELVMLDALKKAARATGLNQYMEVFASLRARVLTEMSTQR</sequence>